<dbReference type="InterPro" id="IPR002059">
    <property type="entry name" value="CSP_DNA-bd"/>
</dbReference>
<dbReference type="GO" id="GO:0003676">
    <property type="term" value="F:nucleic acid binding"/>
    <property type="evidence" value="ECO:0007669"/>
    <property type="project" value="InterPro"/>
</dbReference>
<feature type="domain" description="CSD" evidence="2">
    <location>
        <begin position="339"/>
        <end position="450"/>
    </location>
</feature>
<sequence length="549" mass="56104">MFRSVYNNPVAVIPALNSMSAAPAPVPPRQPYSSSGPAMQGYPVTLSGGRTVMYCVPAANEGGLQQVSYFPAAAQCWPSSAAASAAQPAAETYNSVMFAPCTSSANASANESPTLLQPTLSAPTILTEKQVPQPNSSPLSSTLSRMTRDVSFSAEVTTALENSTTSVTSSNVGSGAAAGTSAAANGTMASMGVSPAFSCLQMPLPLSAGTMAVVAPPPRPSQTCFWVNHTTGALTPIRAEDMVTISDTSAGTSAHSYAVPPPPPMASQSSSVSASASTTSVPAYLTASPVSPFGGAMVQAFSPSLSGPTAFVLPALLPPPPPLPPAKMLNGLQYQLGELYEGIVKRYNPNRGFGFLTATTHITVSNDGASDSATGTLPASLSAAAPAASGSAEAGALKEHHTPVHLGDIFVHQSSMHMEGFRTLPVGGRVRFRIGYKDGQQTLHAVDVELLPQVLPPNVEVATSAMSTQQDKIKGLDGKVDTTTSAPQAVQLAVGVSDRASNGLRSEGCTINGTSSEDNGDHDGDKPLFELAYNMNSSCDGCGAVRISA</sequence>
<dbReference type="InterPro" id="IPR012340">
    <property type="entry name" value="NA-bd_OB-fold"/>
</dbReference>
<dbReference type="RefSeq" id="XP_067690550.1">
    <property type="nucleotide sequence ID" value="XM_067834447.1"/>
</dbReference>
<dbReference type="Pfam" id="PF00313">
    <property type="entry name" value="CSD"/>
    <property type="match status" value="1"/>
</dbReference>
<dbReference type="SUPFAM" id="SSF50249">
    <property type="entry name" value="Nucleic acid-binding proteins"/>
    <property type="match status" value="1"/>
</dbReference>
<dbReference type="GeneID" id="94169957"/>
<evidence type="ECO:0000313" key="4">
    <source>
        <dbReference type="Proteomes" id="UP000674179"/>
    </source>
</evidence>
<dbReference type="Proteomes" id="UP000674179">
    <property type="component" value="Chromosome 31"/>
</dbReference>
<dbReference type="PROSITE" id="PS51857">
    <property type="entry name" value="CSD_2"/>
    <property type="match status" value="1"/>
</dbReference>
<evidence type="ECO:0000256" key="1">
    <source>
        <dbReference type="SAM" id="MobiDB-lite"/>
    </source>
</evidence>
<evidence type="ECO:0000259" key="2">
    <source>
        <dbReference type="PROSITE" id="PS51857"/>
    </source>
</evidence>
<reference evidence="3 4" key="1">
    <citation type="submission" date="2021-02" db="EMBL/GenBank/DDBJ databases">
        <title>Leishmania (Mundinia) enrietti genome sequencing and assembly.</title>
        <authorList>
            <person name="Almutairi H."/>
            <person name="Gatherer D."/>
        </authorList>
    </citation>
    <scope>NUCLEOTIDE SEQUENCE [LARGE SCALE GENOMIC DNA]</scope>
    <source>
        <strain evidence="3">CUR178</strain>
    </source>
</reference>
<dbReference type="EMBL" id="JAFHKP010000031">
    <property type="protein sequence ID" value="KAG5472027.1"/>
    <property type="molecule type" value="Genomic_DNA"/>
</dbReference>
<proteinExistence type="predicted"/>
<feature type="region of interest" description="Disordered" evidence="1">
    <location>
        <begin position="504"/>
        <end position="525"/>
    </location>
</feature>
<feature type="compositionally biased region" description="Polar residues" evidence="1">
    <location>
        <begin position="504"/>
        <end position="517"/>
    </location>
</feature>
<feature type="region of interest" description="Disordered" evidence="1">
    <location>
        <begin position="252"/>
        <end position="272"/>
    </location>
</feature>
<protein>
    <recommendedName>
        <fullName evidence="2">CSD domain-containing protein</fullName>
    </recommendedName>
</protein>
<gene>
    <name evidence="3" type="ORF">CUR178_02693</name>
</gene>
<comment type="caution">
    <text evidence="3">The sequence shown here is derived from an EMBL/GenBank/DDBJ whole genome shotgun (WGS) entry which is preliminary data.</text>
</comment>
<organism evidence="3 4">
    <name type="scientific">Leishmania enriettii</name>
    <dbReference type="NCBI Taxonomy" id="5663"/>
    <lineage>
        <taxon>Eukaryota</taxon>
        <taxon>Discoba</taxon>
        <taxon>Euglenozoa</taxon>
        <taxon>Kinetoplastea</taxon>
        <taxon>Metakinetoplastina</taxon>
        <taxon>Trypanosomatida</taxon>
        <taxon>Trypanosomatidae</taxon>
        <taxon>Leishmaniinae</taxon>
        <taxon>Leishmania</taxon>
    </lineage>
</organism>
<dbReference type="Gene3D" id="2.40.50.140">
    <property type="entry name" value="Nucleic acid-binding proteins"/>
    <property type="match status" value="1"/>
</dbReference>
<dbReference type="KEGG" id="lenr:94169957"/>
<dbReference type="OrthoDB" id="266282at2759"/>
<name>A0A836KGM6_LEIEN</name>
<dbReference type="AlphaFoldDB" id="A0A836KGM6"/>
<keyword evidence="4" id="KW-1185">Reference proteome</keyword>
<evidence type="ECO:0000313" key="3">
    <source>
        <dbReference type="EMBL" id="KAG5472027.1"/>
    </source>
</evidence>
<accession>A0A836KGM6</accession>